<name>A0A1F7HE79_9BACT</name>
<evidence type="ECO:0000313" key="3">
    <source>
        <dbReference type="Proteomes" id="UP000177027"/>
    </source>
</evidence>
<reference evidence="2 3" key="1">
    <citation type="journal article" date="2016" name="Nat. Commun.">
        <title>Thousands of microbial genomes shed light on interconnected biogeochemical processes in an aquifer system.</title>
        <authorList>
            <person name="Anantharaman K."/>
            <person name="Brown C.T."/>
            <person name="Hug L.A."/>
            <person name="Sharon I."/>
            <person name="Castelle C.J."/>
            <person name="Probst A.J."/>
            <person name="Thomas B.C."/>
            <person name="Singh A."/>
            <person name="Wilkins M.J."/>
            <person name="Karaoz U."/>
            <person name="Brodie E.L."/>
            <person name="Williams K.H."/>
            <person name="Hubbard S.S."/>
            <person name="Banfield J.F."/>
        </authorList>
    </citation>
    <scope>NUCLEOTIDE SEQUENCE [LARGE SCALE GENOMIC DNA]</scope>
</reference>
<evidence type="ECO:0000313" key="2">
    <source>
        <dbReference type="EMBL" id="OGK29072.1"/>
    </source>
</evidence>
<dbReference type="Gene3D" id="3.90.79.10">
    <property type="entry name" value="Nucleoside Triphosphate Pyrophosphohydrolase"/>
    <property type="match status" value="1"/>
</dbReference>
<feature type="domain" description="Nudix hydrolase" evidence="1">
    <location>
        <begin position="3"/>
        <end position="138"/>
    </location>
</feature>
<dbReference type="SUPFAM" id="SSF55811">
    <property type="entry name" value="Nudix"/>
    <property type="match status" value="1"/>
</dbReference>
<dbReference type="InterPro" id="IPR015797">
    <property type="entry name" value="NUDIX_hydrolase-like_dom_sf"/>
</dbReference>
<dbReference type="EMBL" id="MFZS01000019">
    <property type="protein sequence ID" value="OGK29072.1"/>
    <property type="molecule type" value="Genomic_DNA"/>
</dbReference>
<sequence length="144" mass="16156">MKSTKFSVAVLLINPDNDKEFLVVKRPPDDDRLSNVWGLPAVTIQSNELPENTVKRIGIEKLDTDIEATEYIGIKRSDRDDYELILIDIKAKLTGKQPSVEKAQTENTKYVDQQWTSDLNILKDAASKGSLCSQIVLDASSIDY</sequence>
<proteinExistence type="predicted"/>
<evidence type="ECO:0000259" key="1">
    <source>
        <dbReference type="PROSITE" id="PS51462"/>
    </source>
</evidence>
<gene>
    <name evidence="2" type="ORF">A3D06_00515</name>
</gene>
<accession>A0A1F7HE79</accession>
<dbReference type="CDD" id="cd02883">
    <property type="entry name" value="NUDIX_Hydrolase"/>
    <property type="match status" value="1"/>
</dbReference>
<dbReference type="Proteomes" id="UP000177027">
    <property type="component" value="Unassembled WGS sequence"/>
</dbReference>
<dbReference type="AlphaFoldDB" id="A0A1F7HE79"/>
<dbReference type="PROSITE" id="PS51462">
    <property type="entry name" value="NUDIX"/>
    <property type="match status" value="1"/>
</dbReference>
<organism evidence="2 3">
    <name type="scientific">Candidatus Roizmanbacteria bacterium RIFCSPHIGHO2_02_FULL_40_9</name>
    <dbReference type="NCBI Taxonomy" id="1802042"/>
    <lineage>
        <taxon>Bacteria</taxon>
        <taxon>Candidatus Roizmaniibacteriota</taxon>
    </lineage>
</organism>
<dbReference type="InterPro" id="IPR000086">
    <property type="entry name" value="NUDIX_hydrolase_dom"/>
</dbReference>
<protein>
    <recommendedName>
        <fullName evidence="1">Nudix hydrolase domain-containing protein</fullName>
    </recommendedName>
</protein>
<dbReference type="Pfam" id="PF00293">
    <property type="entry name" value="NUDIX"/>
    <property type="match status" value="1"/>
</dbReference>
<comment type="caution">
    <text evidence="2">The sequence shown here is derived from an EMBL/GenBank/DDBJ whole genome shotgun (WGS) entry which is preliminary data.</text>
</comment>